<reference evidence="1" key="1">
    <citation type="submission" date="2020-10" db="EMBL/GenBank/DDBJ databases">
        <authorList>
            <person name="Gilroy R."/>
        </authorList>
    </citation>
    <scope>NUCLEOTIDE SEQUENCE</scope>
    <source>
        <strain evidence="1">G3-3990</strain>
    </source>
</reference>
<dbReference type="EMBL" id="JADIMG010000089">
    <property type="protein sequence ID" value="MBO8460505.1"/>
    <property type="molecule type" value="Genomic_DNA"/>
</dbReference>
<name>A0A9D9N534_9BACT</name>
<sequence>MRHFFLIGIIVLCAGNLLAQEQRIFLHTGNSITGTVIAQNEQVIMLKTSDGQTLQYPAKEIKAVVDNTIKNVKTNTGERFKAYTVKVNDEIAVYITPEGQLVQYPIAALKKNNNETQSDNNKNGQNNPLGLQLAIKAGSTLSDPSFNMEGNLVIGYRNILQQRFFVGIGTGFIIKNGEQQQTLVPLFMRIEYHPLHQSKWSPFIGLDGGYMFQITPQQQGGAMTELSVGARLNFGKKPNALQLSVYGKAYQGNTTLTEYIDNQPFTRNATATTFDLGARIAILF</sequence>
<evidence type="ECO:0000313" key="1">
    <source>
        <dbReference type="EMBL" id="MBO8460505.1"/>
    </source>
</evidence>
<comment type="caution">
    <text evidence="1">The sequence shown here is derived from an EMBL/GenBank/DDBJ whole genome shotgun (WGS) entry which is preliminary data.</text>
</comment>
<dbReference type="AlphaFoldDB" id="A0A9D9N534"/>
<reference evidence="1" key="2">
    <citation type="journal article" date="2021" name="PeerJ">
        <title>Extensive microbial diversity within the chicken gut microbiome revealed by metagenomics and culture.</title>
        <authorList>
            <person name="Gilroy R."/>
            <person name="Ravi A."/>
            <person name="Getino M."/>
            <person name="Pursley I."/>
            <person name="Horton D.L."/>
            <person name="Alikhan N.F."/>
            <person name="Baker D."/>
            <person name="Gharbi K."/>
            <person name="Hall N."/>
            <person name="Watson M."/>
            <person name="Adriaenssens E.M."/>
            <person name="Foster-Nyarko E."/>
            <person name="Jarju S."/>
            <person name="Secka A."/>
            <person name="Antonio M."/>
            <person name="Oren A."/>
            <person name="Chaudhuri R.R."/>
            <person name="La Ragione R."/>
            <person name="Hildebrand F."/>
            <person name="Pallen M.J."/>
        </authorList>
    </citation>
    <scope>NUCLEOTIDE SEQUENCE</scope>
    <source>
        <strain evidence="1">G3-3990</strain>
    </source>
</reference>
<dbReference type="Proteomes" id="UP000823641">
    <property type="component" value="Unassembled WGS sequence"/>
</dbReference>
<organism evidence="1 2">
    <name type="scientific">Candidatus Gallipaludibacter merdavium</name>
    <dbReference type="NCBI Taxonomy" id="2840839"/>
    <lineage>
        <taxon>Bacteria</taxon>
        <taxon>Pseudomonadati</taxon>
        <taxon>Bacteroidota</taxon>
        <taxon>Bacteroidia</taxon>
        <taxon>Bacteroidales</taxon>
        <taxon>Candidatus Gallipaludibacter</taxon>
    </lineage>
</organism>
<accession>A0A9D9N534</accession>
<protein>
    <submittedName>
        <fullName evidence="1">Uncharacterized protein</fullName>
    </submittedName>
</protein>
<evidence type="ECO:0000313" key="2">
    <source>
        <dbReference type="Proteomes" id="UP000823641"/>
    </source>
</evidence>
<gene>
    <name evidence="1" type="ORF">IAA73_09260</name>
</gene>
<proteinExistence type="predicted"/>